<evidence type="ECO:0000313" key="7">
    <source>
        <dbReference type="Proteomes" id="UP000060487"/>
    </source>
</evidence>
<dbReference type="InterPro" id="IPR001782">
    <property type="entry name" value="Flag_FlgI"/>
</dbReference>
<dbReference type="Proteomes" id="UP000060487">
    <property type="component" value="Unassembled WGS sequence"/>
</dbReference>
<dbReference type="Pfam" id="PF02119">
    <property type="entry name" value="FlgI"/>
    <property type="match status" value="1"/>
</dbReference>
<keyword evidence="6" id="KW-0282">Flagellum</keyword>
<organism evidence="6 7">
    <name type="scientific">Candidatus Magnetominusculus xianensis</name>
    <dbReference type="NCBI Taxonomy" id="1748249"/>
    <lineage>
        <taxon>Bacteria</taxon>
        <taxon>Pseudomonadati</taxon>
        <taxon>Nitrospirota</taxon>
        <taxon>Nitrospiria</taxon>
        <taxon>Nitrospirales</taxon>
        <taxon>Nitrospiraceae</taxon>
        <taxon>Candidatus Magnetominusculus</taxon>
    </lineage>
</organism>
<sequence>MKTWKTIGIVITTALFIFSSVTGAYCERLKDISSIKGVRDNQLVGYGLVVGLGGTGDKKGSMVQSIINMMMKMGISVNQKDIISKNVAAVMVTADLPAFPKIGKKIDANVSAMGDAKSLMGGMLLLTPLVGADGKTYATAQGAVSIGGIYVSKGGSSAQQNFATVGRVPNGASIEKEFGYDIANSEDITLVLRDSDFTTATNIRDAINKHLRGNFASSPDPSSVKVIVPPTYQGNVVELINKLEALDVRVDIPAKIIVNERTGTVVIGESVKLTPVAIAHGDLTIEITQNPQQLTGPQTEINVNADKAALTKISGATLGEIITSLNKLGVTPRDLIAILQSLKSAGALTAQLEIQ</sequence>
<keyword evidence="6" id="KW-0969">Cilium</keyword>
<accession>A0ABR5SF34</accession>
<dbReference type="NCBIfam" id="NF003676">
    <property type="entry name" value="PRK05303.1"/>
    <property type="match status" value="1"/>
</dbReference>
<gene>
    <name evidence="5 6" type="primary">flgI</name>
    <name evidence="6" type="ORF">ASN18_1744</name>
</gene>
<evidence type="ECO:0000256" key="5">
    <source>
        <dbReference type="HAMAP-Rule" id="MF_00416"/>
    </source>
</evidence>
<keyword evidence="7" id="KW-1185">Reference proteome</keyword>
<reference evidence="6 7" key="1">
    <citation type="submission" date="2015-11" db="EMBL/GenBank/DDBJ databases">
        <authorList>
            <person name="Lin W."/>
        </authorList>
    </citation>
    <scope>NUCLEOTIDE SEQUENCE [LARGE SCALE GENOMIC DNA]</scope>
    <source>
        <strain evidence="6 7">HCH-1</strain>
    </source>
</reference>
<keyword evidence="3" id="KW-0732">Signal</keyword>
<comment type="function">
    <text evidence="1 5">Assembles around the rod to form the L-ring and probably protects the motor/basal body from shearing forces during rotation.</text>
</comment>
<protein>
    <recommendedName>
        <fullName evidence="5">Flagellar P-ring protein</fullName>
    </recommendedName>
    <alternativeName>
        <fullName evidence="5">Basal body P-ring protein</fullName>
    </alternativeName>
</protein>
<evidence type="ECO:0000256" key="3">
    <source>
        <dbReference type="ARBA" id="ARBA00022729"/>
    </source>
</evidence>
<dbReference type="EMBL" id="LNQR01000062">
    <property type="protein sequence ID" value="KWT85388.1"/>
    <property type="molecule type" value="Genomic_DNA"/>
</dbReference>
<dbReference type="PANTHER" id="PTHR30381:SF0">
    <property type="entry name" value="FLAGELLAR P-RING PROTEIN"/>
    <property type="match status" value="1"/>
</dbReference>
<dbReference type="HAMAP" id="MF_00416">
    <property type="entry name" value="FlgI"/>
    <property type="match status" value="1"/>
</dbReference>
<dbReference type="PRINTS" id="PR01010">
    <property type="entry name" value="FLGPRINGFLGI"/>
</dbReference>
<proteinExistence type="inferred from homology"/>
<comment type="caution">
    <text evidence="6">The sequence shown here is derived from an EMBL/GenBank/DDBJ whole genome shotgun (WGS) entry which is preliminary data.</text>
</comment>
<dbReference type="PANTHER" id="PTHR30381">
    <property type="entry name" value="FLAGELLAR P-RING PERIPLASMIC PROTEIN FLGI"/>
    <property type="match status" value="1"/>
</dbReference>
<dbReference type="RefSeq" id="WP_085052361.1">
    <property type="nucleotide sequence ID" value="NZ_LNQR01000062.1"/>
</dbReference>
<keyword evidence="4 5" id="KW-0975">Bacterial flagellum</keyword>
<comment type="similarity">
    <text evidence="5">Belongs to the FlgI family.</text>
</comment>
<comment type="subunit">
    <text evidence="5">The basal body constitutes a major portion of the flagellar organelle and consists of four rings (L,P,S, and M) mounted on a central rod.</text>
</comment>
<keyword evidence="6" id="KW-0966">Cell projection</keyword>
<comment type="subcellular location">
    <subcellularLocation>
        <location evidence="2 5">Bacterial flagellum basal body</location>
    </subcellularLocation>
</comment>
<evidence type="ECO:0000256" key="1">
    <source>
        <dbReference type="ARBA" id="ARBA00002591"/>
    </source>
</evidence>
<evidence type="ECO:0000313" key="6">
    <source>
        <dbReference type="EMBL" id="KWT85388.1"/>
    </source>
</evidence>
<evidence type="ECO:0000256" key="4">
    <source>
        <dbReference type="ARBA" id="ARBA00023143"/>
    </source>
</evidence>
<evidence type="ECO:0000256" key="2">
    <source>
        <dbReference type="ARBA" id="ARBA00004117"/>
    </source>
</evidence>
<name>A0ABR5SF34_9BACT</name>